<dbReference type="EMBL" id="BK014672">
    <property type="protein sequence ID" value="DAD67226.1"/>
    <property type="molecule type" value="Genomic_DNA"/>
</dbReference>
<protein>
    <submittedName>
        <fullName evidence="1">Uncharacterized protein</fullName>
    </submittedName>
</protein>
<sequence>MKKRTRIVRNHPAFDRQNVRWVRVLSIYGPDTLEVKSLNAVYTSPYLVQADQVDLWHPEEGLNEASGSALAMIPVGSKITVGNTEYTRLFRGWLEREYEDLAEYEYSKFIPDPGVEAKASSLWALDCNNHSGTPYLLEADA</sequence>
<accession>A0A8S5LB81</accession>
<name>A0A8S5LB81_9CAUD</name>
<evidence type="ECO:0000313" key="1">
    <source>
        <dbReference type="EMBL" id="DAD67226.1"/>
    </source>
</evidence>
<reference evidence="1" key="1">
    <citation type="journal article" date="2021" name="Proc. Natl. Acad. Sci. U.S.A.">
        <title>A Catalog of Tens of Thousands of Viruses from Human Metagenomes Reveals Hidden Associations with Chronic Diseases.</title>
        <authorList>
            <person name="Tisza M.J."/>
            <person name="Buck C.B."/>
        </authorList>
    </citation>
    <scope>NUCLEOTIDE SEQUENCE</scope>
    <source>
        <strain evidence="1">CtXOZ1</strain>
    </source>
</reference>
<proteinExistence type="predicted"/>
<organism evidence="1">
    <name type="scientific">Siphoviridae sp. ctXOZ1</name>
    <dbReference type="NCBI Taxonomy" id="2823585"/>
    <lineage>
        <taxon>Viruses</taxon>
        <taxon>Duplodnaviria</taxon>
        <taxon>Heunggongvirae</taxon>
        <taxon>Uroviricota</taxon>
        <taxon>Caudoviricetes</taxon>
    </lineage>
</organism>